<gene>
    <name evidence="1" type="primary">yabP</name>
    <name evidence="1" type="ORF">HYG86_08800</name>
</gene>
<dbReference type="NCBIfam" id="TIGR02892">
    <property type="entry name" value="spore_yabP"/>
    <property type="match status" value="1"/>
</dbReference>
<dbReference type="PIRSF" id="PIRSF011576">
    <property type="entry name" value="YabP"/>
    <property type="match status" value="1"/>
</dbReference>
<organism evidence="1 2">
    <name type="scientific">Alkalicella caledoniensis</name>
    <dbReference type="NCBI Taxonomy" id="2731377"/>
    <lineage>
        <taxon>Bacteria</taxon>
        <taxon>Bacillati</taxon>
        <taxon>Bacillota</taxon>
        <taxon>Clostridia</taxon>
        <taxon>Eubacteriales</taxon>
        <taxon>Proteinivoracaceae</taxon>
        <taxon>Alkalicella</taxon>
    </lineage>
</organism>
<evidence type="ECO:0000313" key="1">
    <source>
        <dbReference type="EMBL" id="QNO14864.1"/>
    </source>
</evidence>
<name>A0A7G9W852_ALKCA</name>
<dbReference type="EMBL" id="CP058559">
    <property type="protein sequence ID" value="QNO14864.1"/>
    <property type="molecule type" value="Genomic_DNA"/>
</dbReference>
<dbReference type="InterPro" id="IPR012504">
    <property type="entry name" value="Spore_YabP"/>
</dbReference>
<accession>A0A7G9W852</accession>
<dbReference type="Gene3D" id="2.60.40.2000">
    <property type="match status" value="1"/>
</dbReference>
<dbReference type="InterPro" id="IPR038705">
    <property type="entry name" value="YabP_sf"/>
</dbReference>
<proteinExistence type="predicted"/>
<reference evidence="1 2" key="1">
    <citation type="submission" date="2020-07" db="EMBL/GenBank/DDBJ databases">
        <title>Alkalicella. sp. LB2 genome.</title>
        <authorList>
            <person name="Postec A."/>
            <person name="Quemeneur M."/>
        </authorList>
    </citation>
    <scope>NUCLEOTIDE SEQUENCE [LARGE SCALE GENOMIC DNA]</scope>
    <source>
        <strain evidence="1 2">LB2</strain>
    </source>
</reference>
<dbReference type="Proteomes" id="UP000516160">
    <property type="component" value="Chromosome"/>
</dbReference>
<sequence length="97" mass="10895">MSLEKQRENKEHKLVLTNQKKLEITGIEEVDSFNQEEIILVTFDNDLLAIKGEDLNVKNLSTDVGKVSIEGTVYEIIYAADKDSGKKGKGIIGKLFR</sequence>
<dbReference type="Pfam" id="PF07873">
    <property type="entry name" value="YabP"/>
    <property type="match status" value="1"/>
</dbReference>
<dbReference type="KEGG" id="acae:HYG86_08800"/>
<dbReference type="GO" id="GO:0030435">
    <property type="term" value="P:sporulation resulting in formation of a cellular spore"/>
    <property type="evidence" value="ECO:0007669"/>
    <property type="project" value="InterPro"/>
</dbReference>
<dbReference type="InterPro" id="IPR022476">
    <property type="entry name" value="Spore_YabP/YqfC"/>
</dbReference>
<dbReference type="RefSeq" id="WP_213168919.1">
    <property type="nucleotide sequence ID" value="NZ_CP058559.1"/>
</dbReference>
<dbReference type="AlphaFoldDB" id="A0A7G9W852"/>
<evidence type="ECO:0000313" key="2">
    <source>
        <dbReference type="Proteomes" id="UP000516160"/>
    </source>
</evidence>
<protein>
    <submittedName>
        <fullName evidence="1">Sporulation protein YabP</fullName>
    </submittedName>
</protein>
<keyword evidence="2" id="KW-1185">Reference proteome</keyword>